<gene>
    <name evidence="1" type="ORF">C9J01_22690</name>
</gene>
<reference evidence="1 2" key="1">
    <citation type="submission" date="2018-03" db="EMBL/GenBank/DDBJ databases">
        <title>Whole genome sequencing of Histamine producing bacteria.</title>
        <authorList>
            <person name="Butler K."/>
        </authorList>
    </citation>
    <scope>NUCLEOTIDE SEQUENCE [LARGE SCALE GENOMIC DNA]</scope>
    <source>
        <strain evidence="1 2">DSM 19138</strain>
    </source>
</reference>
<evidence type="ECO:0008006" key="3">
    <source>
        <dbReference type="Google" id="ProtNLM"/>
    </source>
</evidence>
<dbReference type="RefSeq" id="WP_107300413.1">
    <property type="nucleotide sequence ID" value="NZ_JAHVIB010000004.1"/>
</dbReference>
<name>A0A2T3N6Z5_9GAMM</name>
<sequence>MITPKKIIGTVKSATQMGESSVRTVIWAGLGAYSKGTEQVGMAQHMVSKQIQDLVSKGSEVETEMVERIKDTKRGLFGQAESQFNHAFNATCGIDRDRLSNFEDKVDRLQEMVEKLAEKSK</sequence>
<dbReference type="EMBL" id="PYMB01000019">
    <property type="protein sequence ID" value="PSW08673.1"/>
    <property type="molecule type" value="Genomic_DNA"/>
</dbReference>
<dbReference type="Proteomes" id="UP000241346">
    <property type="component" value="Unassembled WGS sequence"/>
</dbReference>
<organism evidence="1 2">
    <name type="scientific">Photobacterium rosenbergii</name>
    <dbReference type="NCBI Taxonomy" id="294936"/>
    <lineage>
        <taxon>Bacteria</taxon>
        <taxon>Pseudomonadati</taxon>
        <taxon>Pseudomonadota</taxon>
        <taxon>Gammaproteobacteria</taxon>
        <taxon>Vibrionales</taxon>
        <taxon>Vibrionaceae</taxon>
        <taxon>Photobacterium</taxon>
    </lineage>
</organism>
<comment type="caution">
    <text evidence="1">The sequence shown here is derived from an EMBL/GenBank/DDBJ whole genome shotgun (WGS) entry which is preliminary data.</text>
</comment>
<dbReference type="OrthoDB" id="5815832at2"/>
<dbReference type="AlphaFoldDB" id="A0A2T3N6Z5"/>
<protein>
    <recommendedName>
        <fullName evidence="3">Phasin family protein</fullName>
    </recommendedName>
</protein>
<evidence type="ECO:0000313" key="2">
    <source>
        <dbReference type="Proteomes" id="UP000241346"/>
    </source>
</evidence>
<dbReference type="NCBIfam" id="NF047773">
    <property type="entry name" value="phas_rel_Lepto"/>
    <property type="match status" value="1"/>
</dbReference>
<evidence type="ECO:0000313" key="1">
    <source>
        <dbReference type="EMBL" id="PSW08673.1"/>
    </source>
</evidence>
<accession>A0A2T3N6Z5</accession>
<proteinExistence type="predicted"/>